<accession>A0A3N1HH78</accession>
<dbReference type="GO" id="GO:0006950">
    <property type="term" value="P:response to stress"/>
    <property type="evidence" value="ECO:0007669"/>
    <property type="project" value="TreeGrafter"/>
</dbReference>
<keyword evidence="1" id="KW-0805">Transcription regulation</keyword>
<dbReference type="OrthoDB" id="4807076at2"/>
<evidence type="ECO:0000256" key="3">
    <source>
        <dbReference type="ARBA" id="ARBA00023163"/>
    </source>
</evidence>
<evidence type="ECO:0000313" key="5">
    <source>
        <dbReference type="EMBL" id="ROP41824.1"/>
    </source>
</evidence>
<dbReference type="PROSITE" id="PS50995">
    <property type="entry name" value="HTH_MARR_2"/>
    <property type="match status" value="1"/>
</dbReference>
<keyword evidence="6" id="KW-1185">Reference proteome</keyword>
<keyword evidence="3" id="KW-0804">Transcription</keyword>
<evidence type="ECO:0000256" key="1">
    <source>
        <dbReference type="ARBA" id="ARBA00023015"/>
    </source>
</evidence>
<dbReference type="GO" id="GO:0003677">
    <property type="term" value="F:DNA binding"/>
    <property type="evidence" value="ECO:0007669"/>
    <property type="project" value="UniProtKB-KW"/>
</dbReference>
<dbReference type="GO" id="GO:0003700">
    <property type="term" value="F:DNA-binding transcription factor activity"/>
    <property type="evidence" value="ECO:0007669"/>
    <property type="project" value="InterPro"/>
</dbReference>
<dbReference type="InterPro" id="IPR036388">
    <property type="entry name" value="WH-like_DNA-bd_sf"/>
</dbReference>
<dbReference type="PANTHER" id="PTHR33164:SF43">
    <property type="entry name" value="HTH-TYPE TRANSCRIPTIONAL REPRESSOR YETL"/>
    <property type="match status" value="1"/>
</dbReference>
<dbReference type="InterPro" id="IPR039422">
    <property type="entry name" value="MarR/SlyA-like"/>
</dbReference>
<gene>
    <name evidence="5" type="ORF">EDD40_7283</name>
</gene>
<evidence type="ECO:0000259" key="4">
    <source>
        <dbReference type="PROSITE" id="PS50995"/>
    </source>
</evidence>
<dbReference type="InterPro" id="IPR023187">
    <property type="entry name" value="Tscrpt_reg_MarR-type_CS"/>
</dbReference>
<protein>
    <submittedName>
        <fullName evidence="5">DNA-binding MarR family transcriptional regulator</fullName>
    </submittedName>
</protein>
<evidence type="ECO:0000256" key="2">
    <source>
        <dbReference type="ARBA" id="ARBA00023125"/>
    </source>
</evidence>
<dbReference type="SUPFAM" id="SSF46785">
    <property type="entry name" value="Winged helix' DNA-binding domain"/>
    <property type="match status" value="1"/>
</dbReference>
<dbReference type="AlphaFoldDB" id="A0A3N1HH78"/>
<organism evidence="5 6">
    <name type="scientific">Saccharothrix texasensis</name>
    <dbReference type="NCBI Taxonomy" id="103734"/>
    <lineage>
        <taxon>Bacteria</taxon>
        <taxon>Bacillati</taxon>
        <taxon>Actinomycetota</taxon>
        <taxon>Actinomycetes</taxon>
        <taxon>Pseudonocardiales</taxon>
        <taxon>Pseudonocardiaceae</taxon>
        <taxon>Saccharothrix</taxon>
    </lineage>
</organism>
<comment type="caution">
    <text evidence="5">The sequence shown here is derived from an EMBL/GenBank/DDBJ whole genome shotgun (WGS) entry which is preliminary data.</text>
</comment>
<proteinExistence type="predicted"/>
<dbReference type="InterPro" id="IPR036390">
    <property type="entry name" value="WH_DNA-bd_sf"/>
</dbReference>
<dbReference type="SMART" id="SM00347">
    <property type="entry name" value="HTH_MARR"/>
    <property type="match status" value="1"/>
</dbReference>
<dbReference type="PROSITE" id="PS01117">
    <property type="entry name" value="HTH_MARR_1"/>
    <property type="match status" value="1"/>
</dbReference>
<reference evidence="5 6" key="1">
    <citation type="submission" date="2018-11" db="EMBL/GenBank/DDBJ databases">
        <title>Sequencing the genomes of 1000 actinobacteria strains.</title>
        <authorList>
            <person name="Klenk H.-P."/>
        </authorList>
    </citation>
    <scope>NUCLEOTIDE SEQUENCE [LARGE SCALE GENOMIC DNA]</scope>
    <source>
        <strain evidence="5 6">DSM 44231</strain>
    </source>
</reference>
<dbReference type="InterPro" id="IPR000835">
    <property type="entry name" value="HTH_MarR-typ"/>
</dbReference>
<dbReference type="Pfam" id="PF01047">
    <property type="entry name" value="MarR"/>
    <property type="match status" value="1"/>
</dbReference>
<dbReference type="RefSeq" id="WP_123746863.1">
    <property type="nucleotide sequence ID" value="NZ_RJKM01000001.1"/>
</dbReference>
<dbReference type="Gene3D" id="1.10.10.10">
    <property type="entry name" value="Winged helix-like DNA-binding domain superfamily/Winged helix DNA-binding domain"/>
    <property type="match status" value="1"/>
</dbReference>
<dbReference type="EMBL" id="RJKM01000001">
    <property type="protein sequence ID" value="ROP41824.1"/>
    <property type="molecule type" value="Genomic_DNA"/>
</dbReference>
<dbReference type="Proteomes" id="UP000268727">
    <property type="component" value="Unassembled WGS sequence"/>
</dbReference>
<keyword evidence="2 5" id="KW-0238">DNA-binding</keyword>
<dbReference type="PANTHER" id="PTHR33164">
    <property type="entry name" value="TRANSCRIPTIONAL REGULATOR, MARR FAMILY"/>
    <property type="match status" value="1"/>
</dbReference>
<sequence>MGKECASQDDVAGLTAQLAQLLDAHSRAVAERLGITAAQVVALRELDAPMTLRELAGRMACEPSNATYIADRMEAQSLIRREPHPSDRRSKQVVLTEAGERCRANVLAALQDRSPLDVLDGDEQEQLARLLMKAVSAEHQVGSRRS</sequence>
<evidence type="ECO:0000313" key="6">
    <source>
        <dbReference type="Proteomes" id="UP000268727"/>
    </source>
</evidence>
<name>A0A3N1HH78_9PSEU</name>
<feature type="domain" description="HTH marR-type" evidence="4">
    <location>
        <begin position="8"/>
        <end position="136"/>
    </location>
</feature>